<evidence type="ECO:0000256" key="8">
    <source>
        <dbReference type="ARBA" id="ARBA00023133"/>
    </source>
</evidence>
<evidence type="ECO:0000256" key="13">
    <source>
        <dbReference type="ARBA" id="ARBA00047690"/>
    </source>
</evidence>
<feature type="transmembrane region" description="Helical" evidence="14">
    <location>
        <begin position="74"/>
        <end position="95"/>
    </location>
</feature>
<feature type="transmembrane region" description="Helical" evidence="14">
    <location>
        <begin position="441"/>
        <end position="460"/>
    </location>
</feature>
<feature type="transmembrane region" description="Helical" evidence="14">
    <location>
        <begin position="348"/>
        <end position="367"/>
    </location>
</feature>
<feature type="transmembrane region" description="Helical" evidence="14">
    <location>
        <begin position="373"/>
        <end position="394"/>
    </location>
</feature>
<keyword evidence="7 14" id="KW-1133">Transmembrane helix</keyword>
<feature type="transmembrane region" description="Helical" evidence="14">
    <location>
        <begin position="595"/>
        <end position="614"/>
    </location>
</feature>
<dbReference type="GO" id="GO:0008495">
    <property type="term" value="F:protoheme IX farnesyltransferase activity"/>
    <property type="evidence" value="ECO:0007669"/>
    <property type="project" value="UniProtKB-UniRule"/>
</dbReference>
<feature type="transmembrane region" description="Helical" evidence="14">
    <location>
        <begin position="231"/>
        <end position="251"/>
    </location>
</feature>
<keyword evidence="4 14" id="KW-1003">Cell membrane</keyword>
<feature type="transmembrane region" description="Helical" evidence="14">
    <location>
        <begin position="107"/>
        <end position="126"/>
    </location>
</feature>
<dbReference type="InterPro" id="IPR003780">
    <property type="entry name" value="COX15/CtaA_fam"/>
</dbReference>
<dbReference type="InterPro" id="IPR006369">
    <property type="entry name" value="Protohaem_IX_farnesylTrfase"/>
</dbReference>
<evidence type="ECO:0000256" key="2">
    <source>
        <dbReference type="ARBA" id="ARBA00004919"/>
    </source>
</evidence>
<protein>
    <recommendedName>
        <fullName evidence="11 14">Protoheme IX farnesyltransferase</fullName>
        <ecNumber evidence="3 14">2.5.1.141</ecNumber>
    </recommendedName>
    <alternativeName>
        <fullName evidence="12 14">Heme B farnesyltransferase</fullName>
    </alternativeName>
    <alternativeName>
        <fullName evidence="10 14">Heme O synthase</fullName>
    </alternativeName>
</protein>
<evidence type="ECO:0000313" key="15">
    <source>
        <dbReference type="EMBL" id="BBO23226.1"/>
    </source>
</evidence>
<evidence type="ECO:0000256" key="10">
    <source>
        <dbReference type="ARBA" id="ARBA00030253"/>
    </source>
</evidence>
<keyword evidence="6 14" id="KW-0812">Transmembrane</keyword>
<dbReference type="GO" id="GO:0048034">
    <property type="term" value="P:heme O biosynthetic process"/>
    <property type="evidence" value="ECO:0007669"/>
    <property type="project" value="UniProtKB-UniRule"/>
</dbReference>
<name>A0A809S3T1_9BACT</name>
<evidence type="ECO:0000256" key="5">
    <source>
        <dbReference type="ARBA" id="ARBA00022679"/>
    </source>
</evidence>
<dbReference type="FunFam" id="1.10.357.140:FF:000001">
    <property type="entry name" value="Protoheme IX farnesyltransferase"/>
    <property type="match status" value="1"/>
</dbReference>
<dbReference type="KEGG" id="npy:NPRO_08210"/>
<evidence type="ECO:0000256" key="7">
    <source>
        <dbReference type="ARBA" id="ARBA00022989"/>
    </source>
</evidence>
<dbReference type="CDD" id="cd13957">
    <property type="entry name" value="PT_UbiA_Cox10"/>
    <property type="match status" value="1"/>
</dbReference>
<dbReference type="UniPathway" id="UPA00834">
    <property type="reaction ID" value="UER00712"/>
</dbReference>
<dbReference type="InterPro" id="IPR044878">
    <property type="entry name" value="UbiA_sf"/>
</dbReference>
<dbReference type="GO" id="GO:0006784">
    <property type="term" value="P:heme A biosynthetic process"/>
    <property type="evidence" value="ECO:0007669"/>
    <property type="project" value="InterPro"/>
</dbReference>
<comment type="catalytic activity">
    <reaction evidence="13 14">
        <text>heme b + (2E,6E)-farnesyl diphosphate + H2O = Fe(II)-heme o + diphosphate</text>
        <dbReference type="Rhea" id="RHEA:28070"/>
        <dbReference type="ChEBI" id="CHEBI:15377"/>
        <dbReference type="ChEBI" id="CHEBI:33019"/>
        <dbReference type="ChEBI" id="CHEBI:60344"/>
        <dbReference type="ChEBI" id="CHEBI:60530"/>
        <dbReference type="ChEBI" id="CHEBI:175763"/>
        <dbReference type="EC" id="2.5.1.141"/>
    </reaction>
</comment>
<comment type="function">
    <text evidence="14">Converts heme B (protoheme IX) to heme O by substitution of the vinyl group on carbon 2 of heme B porphyrin ring with a hydroxyethyl farnesyl side group.</text>
</comment>
<comment type="subcellular location">
    <subcellularLocation>
        <location evidence="1 14">Cell membrane</location>
        <topology evidence="1 14">Multi-pass membrane protein</topology>
    </subcellularLocation>
</comment>
<dbReference type="HAMAP" id="MF_00154">
    <property type="entry name" value="CyoE_CtaB"/>
    <property type="match status" value="1"/>
</dbReference>
<keyword evidence="5 14" id="KW-0808">Transferase</keyword>
<dbReference type="GO" id="GO:0005886">
    <property type="term" value="C:plasma membrane"/>
    <property type="evidence" value="ECO:0007669"/>
    <property type="project" value="UniProtKB-SubCell"/>
</dbReference>
<dbReference type="PANTHER" id="PTHR43448">
    <property type="entry name" value="PROTOHEME IX FARNESYLTRANSFERASE, MITOCHONDRIAL"/>
    <property type="match status" value="1"/>
</dbReference>
<reference evidence="15" key="1">
    <citation type="journal article" name="DNA Res.">
        <title>The physiological potential of anammox bacteria as revealed by their core genome structure.</title>
        <authorList>
            <person name="Okubo T."/>
            <person name="Toyoda A."/>
            <person name="Fukuhara K."/>
            <person name="Uchiyama I."/>
            <person name="Harigaya Y."/>
            <person name="Kuroiwa M."/>
            <person name="Suzuki T."/>
            <person name="Murakami Y."/>
            <person name="Suwa Y."/>
            <person name="Takami H."/>
        </authorList>
    </citation>
    <scope>NUCLEOTIDE SEQUENCE</scope>
    <source>
        <strain evidence="15">317325-2</strain>
    </source>
</reference>
<accession>A0A809S3T1</accession>
<feature type="transmembrane region" description="Helical" evidence="14">
    <location>
        <begin position="292"/>
        <end position="310"/>
    </location>
</feature>
<sequence>MSLSGGNSTPNPVDPGPKRFARLAWASVLYTIAVIVFGAFVRATHSGDGCGAHWPKCDGVFVPLNPSAEMLIEFTHRVTSGIAGLLSIGLVFLAFRWLPRRHPSRLGAILTFVFMMIEAGIGAILVKQGLVGDNDSVHRAVYMAVHLCNTFLLLAAMVATAFWAKTGATPKFRGQGAAGFGVLLGAAAILLLGVSGAVTALGDTLFPAQTLTEGLTADFSSTAHFLVRLRLLHPLIAVSVGVLVVLVSVALSHSRPRYGAPRYASALVGLFVTQLFVGMMNVILLAPVWMQLVHLAIADALWVAFVLLGLTSLTSEPADLDSGERERPGAKNLGELARAYVALTKPRVISLLLFTTLMAALMANGGWPGWPLFLSVAIGGYLAAGAANAINMFVDRDIDREMARTATRPTVTEVIPPINALYFGFFAAVASFLILWSGANLLAASLAMAGLLFYVFIYTLMLKRRTWHNIVVGGAAGSFPPLVGWAAVTGDLNFFAWVLFALIFVWTPVHFWALAILIKDDYAAAGVPMLPVVRGDRATILQIALYAVLTTLVSALPLLDPRVGPSYLPAALILNAGLLWLCARLYRRPVRREALFLFKYSMVYLALLFATLAIDRTWVG</sequence>
<feature type="transmembrane region" description="Helical" evidence="14">
    <location>
        <begin position="565"/>
        <end position="583"/>
    </location>
</feature>
<evidence type="ECO:0000256" key="4">
    <source>
        <dbReference type="ARBA" id="ARBA00022475"/>
    </source>
</evidence>
<feature type="transmembrane region" description="Helical" evidence="14">
    <location>
        <begin position="414"/>
        <end position="435"/>
    </location>
</feature>
<dbReference type="InterPro" id="IPR000537">
    <property type="entry name" value="UbiA_prenyltransferase"/>
</dbReference>
<feature type="transmembrane region" description="Helical" evidence="14">
    <location>
        <begin position="494"/>
        <end position="518"/>
    </location>
</feature>
<evidence type="ECO:0000256" key="9">
    <source>
        <dbReference type="ARBA" id="ARBA00023136"/>
    </source>
</evidence>
<feature type="transmembrane region" description="Helical" evidence="14">
    <location>
        <begin position="539"/>
        <end position="559"/>
    </location>
</feature>
<evidence type="ECO:0000256" key="1">
    <source>
        <dbReference type="ARBA" id="ARBA00004651"/>
    </source>
</evidence>
<evidence type="ECO:0000256" key="6">
    <source>
        <dbReference type="ARBA" id="ARBA00022692"/>
    </source>
</evidence>
<evidence type="ECO:0000256" key="3">
    <source>
        <dbReference type="ARBA" id="ARBA00012292"/>
    </source>
</evidence>
<dbReference type="NCBIfam" id="TIGR01473">
    <property type="entry name" value="cyoE_ctaB"/>
    <property type="match status" value="1"/>
</dbReference>
<comment type="pathway">
    <text evidence="2 14">Porphyrin-containing compound metabolism; heme O biosynthesis; heme O from protoheme: step 1/1.</text>
</comment>
<evidence type="ECO:0000313" key="16">
    <source>
        <dbReference type="Proteomes" id="UP000662873"/>
    </source>
</evidence>
<gene>
    <name evidence="14" type="primary">ctaB</name>
    <name evidence="15" type="ORF">NPRO_08210</name>
</gene>
<evidence type="ECO:0000256" key="12">
    <source>
        <dbReference type="ARBA" id="ARBA00042475"/>
    </source>
</evidence>
<dbReference type="EC" id="2.5.1.141" evidence="3 14"/>
<dbReference type="AlphaFoldDB" id="A0A809S3T1"/>
<evidence type="ECO:0000256" key="14">
    <source>
        <dbReference type="HAMAP-Rule" id="MF_00154"/>
    </source>
</evidence>
<dbReference type="Pfam" id="PF01040">
    <property type="entry name" value="UbiA"/>
    <property type="match status" value="1"/>
</dbReference>
<feature type="transmembrane region" description="Helical" evidence="14">
    <location>
        <begin position="467"/>
        <end position="488"/>
    </location>
</feature>
<keyword evidence="9 14" id="KW-0472">Membrane</keyword>
<keyword evidence="8 14" id="KW-0350">Heme biosynthesis</keyword>
<dbReference type="Proteomes" id="UP000662873">
    <property type="component" value="Chromosome"/>
</dbReference>
<feature type="transmembrane region" description="Helical" evidence="14">
    <location>
        <begin position="20"/>
        <end position="41"/>
    </location>
</feature>
<proteinExistence type="inferred from homology"/>
<comment type="miscellaneous">
    <text evidence="14">Carbon 2 of the heme B porphyrin ring is defined according to the Fischer nomenclature.</text>
</comment>
<dbReference type="PANTHER" id="PTHR43448:SF7">
    <property type="entry name" value="4-HYDROXYBENZOATE SOLANESYLTRANSFERASE"/>
    <property type="match status" value="1"/>
</dbReference>
<feature type="transmembrane region" description="Helical" evidence="14">
    <location>
        <begin position="176"/>
        <end position="201"/>
    </location>
</feature>
<dbReference type="Pfam" id="PF02628">
    <property type="entry name" value="COX15-CtaA"/>
    <property type="match status" value="1"/>
</dbReference>
<feature type="transmembrane region" description="Helical" evidence="14">
    <location>
        <begin position="141"/>
        <end position="164"/>
    </location>
</feature>
<organism evidence="15 16">
    <name type="scientific">Candidatus Nitrosymbiomonas proteolyticus</name>
    <dbReference type="NCBI Taxonomy" id="2608984"/>
    <lineage>
        <taxon>Bacteria</taxon>
        <taxon>Bacillati</taxon>
        <taxon>Armatimonadota</taxon>
        <taxon>Armatimonadota incertae sedis</taxon>
        <taxon>Candidatus Nitrosymbiomonas</taxon>
    </lineage>
</organism>
<comment type="similarity">
    <text evidence="14">Belongs to the UbiA prenyltransferase family. Protoheme IX farnesyltransferase subfamily.</text>
</comment>
<dbReference type="NCBIfam" id="NF003349">
    <property type="entry name" value="PRK04375.1-2"/>
    <property type="match status" value="1"/>
</dbReference>
<dbReference type="Gene3D" id="1.10.357.140">
    <property type="entry name" value="UbiA prenyltransferase"/>
    <property type="match status" value="1"/>
</dbReference>
<dbReference type="EMBL" id="AP021858">
    <property type="protein sequence ID" value="BBO23226.1"/>
    <property type="molecule type" value="Genomic_DNA"/>
</dbReference>
<feature type="transmembrane region" description="Helical" evidence="14">
    <location>
        <begin position="263"/>
        <end position="286"/>
    </location>
</feature>
<evidence type="ECO:0000256" key="11">
    <source>
        <dbReference type="ARBA" id="ARBA00040810"/>
    </source>
</evidence>
<comment type="caution">
    <text evidence="14">Lacks conserved residue(s) required for the propagation of feature annotation.</text>
</comment>